<feature type="compositionally biased region" description="Low complexity" evidence="1">
    <location>
        <begin position="26"/>
        <end position="49"/>
    </location>
</feature>
<dbReference type="AlphaFoldDB" id="A0A3S4RTE6"/>
<dbReference type="RefSeq" id="WP_232786676.1">
    <property type="nucleotide sequence ID" value="NZ_CVQQ01000001.1"/>
</dbReference>
<proteinExistence type="predicted"/>
<keyword evidence="3" id="KW-0449">Lipoprotein</keyword>
<dbReference type="STRING" id="1791.GCA_001049355_00055"/>
<evidence type="ECO:0000256" key="1">
    <source>
        <dbReference type="SAM" id="MobiDB-lite"/>
    </source>
</evidence>
<evidence type="ECO:0000313" key="4">
    <source>
        <dbReference type="Proteomes" id="UP000279306"/>
    </source>
</evidence>
<feature type="region of interest" description="Disordered" evidence="1">
    <location>
        <begin position="24"/>
        <end position="58"/>
    </location>
</feature>
<feature type="signal peptide" evidence="2">
    <location>
        <begin position="1"/>
        <end position="21"/>
    </location>
</feature>
<dbReference type="EMBL" id="LR134356">
    <property type="protein sequence ID" value="VEG51986.1"/>
    <property type="molecule type" value="Genomic_DNA"/>
</dbReference>
<gene>
    <name evidence="3" type="ORF">NCTC10437_01102</name>
</gene>
<evidence type="ECO:0000256" key="2">
    <source>
        <dbReference type="SAM" id="SignalP"/>
    </source>
</evidence>
<dbReference type="KEGG" id="mauu:NCTC10437_01102"/>
<reference evidence="3 4" key="1">
    <citation type="submission" date="2018-12" db="EMBL/GenBank/DDBJ databases">
        <authorList>
            <consortium name="Pathogen Informatics"/>
        </authorList>
    </citation>
    <scope>NUCLEOTIDE SEQUENCE [LARGE SCALE GENOMIC DNA]</scope>
    <source>
        <strain evidence="3 4">NCTC10437</strain>
    </source>
</reference>
<protein>
    <submittedName>
        <fullName evidence="3">Putative lipoprotein LpqN</fullName>
    </submittedName>
</protein>
<evidence type="ECO:0000313" key="3">
    <source>
        <dbReference type="EMBL" id="VEG51986.1"/>
    </source>
</evidence>
<sequence length="229" mass="23095">MPRNPVAVLLLSVMLVIPACSRTSDGVPVAGTEPPGAAPPGATGTPYPGNSDDSPLPGIVPPEQTPAPAGAPCVPADLPPVRMVAKVSDPAAPTATVGVPEGWSMSSGDGDPEGARLEGPDGMTAVVTIAPTTLDPEAAFREWVDALTDDATISTVSTLPGELCGYSGQELMGNLSDGAESVEYRDRLVHVATTGQAYVIAVHVEAPSGTTGFDEAATLLTGDFEIGLP</sequence>
<keyword evidence="4" id="KW-1185">Reference proteome</keyword>
<name>A0A3S4RTE6_MYCAU</name>
<feature type="chain" id="PRO_5018592766" evidence="2">
    <location>
        <begin position="22"/>
        <end position="229"/>
    </location>
</feature>
<feature type="region of interest" description="Disordered" evidence="1">
    <location>
        <begin position="92"/>
        <end position="112"/>
    </location>
</feature>
<dbReference type="Proteomes" id="UP000279306">
    <property type="component" value="Chromosome"/>
</dbReference>
<accession>A0A3S4RTE6</accession>
<organism evidence="3 4">
    <name type="scientific">Mycolicibacterium aurum</name>
    <name type="common">Mycobacterium aurum</name>
    <dbReference type="NCBI Taxonomy" id="1791"/>
    <lineage>
        <taxon>Bacteria</taxon>
        <taxon>Bacillati</taxon>
        <taxon>Actinomycetota</taxon>
        <taxon>Actinomycetes</taxon>
        <taxon>Mycobacteriales</taxon>
        <taxon>Mycobacteriaceae</taxon>
        <taxon>Mycolicibacterium</taxon>
    </lineage>
</organism>
<keyword evidence="2" id="KW-0732">Signal</keyword>